<sequence>MSTLRSETKDLLEGCVLCWKVNSTDIGRSSSTPACFSSLHVTSPRRPRAPLPGALTQPPRGFSRGRVFGPVFLDDDDDDECCMREKPVEVTLISLAFDEYNWAADWYHSTTYARGWVLVAAVCCIAWQPAVAATRARSRRATGGGLPRLQWNQYTILQAAELVATGECSDYVVGVQLTSSLGPFDSGRLELGSPGTRCFREVEIRGSSQVNLRLSSYECREEMEERMLPVQVKVTLGARTLTTSVKCLFKPDSTAYWKRSYGRRSVASTSDLVPAKPQILLSEDEFKVVGYCEENQMRIILRSTAGFDGLVHLGKPGDASCFKDEWGMSQRSLQLSLKYADCKKQAGQIVFGLPVGVVTEDNRVLTANLKCYRPYVDSDELPSTTLSPSRIVDPRKDVKSFGLLRSRDLTIDASCGRGMMWVTLSAPDGFRGRLLFGKPGTACFKEFPGVYYVQQRTAVVLRLSRARCASYDE</sequence>
<dbReference type="EMBL" id="CAJPEX010005997">
    <property type="protein sequence ID" value="CAG0923890.1"/>
    <property type="molecule type" value="Genomic_DNA"/>
</dbReference>
<evidence type="ECO:0000313" key="2">
    <source>
        <dbReference type="Proteomes" id="UP000678499"/>
    </source>
</evidence>
<protein>
    <submittedName>
        <fullName evidence="1">Uncharacterized protein</fullName>
    </submittedName>
</protein>
<dbReference type="AlphaFoldDB" id="A0A7R9GJP6"/>
<evidence type="ECO:0000313" key="1">
    <source>
        <dbReference type="EMBL" id="CAD7283738.1"/>
    </source>
</evidence>
<keyword evidence="2" id="KW-1185">Reference proteome</keyword>
<feature type="non-terminal residue" evidence="1">
    <location>
        <position position="1"/>
    </location>
</feature>
<dbReference type="Proteomes" id="UP000678499">
    <property type="component" value="Unassembled WGS sequence"/>
</dbReference>
<dbReference type="EMBL" id="OA888034">
    <property type="protein sequence ID" value="CAD7283738.1"/>
    <property type="molecule type" value="Genomic_DNA"/>
</dbReference>
<name>A0A7R9GJP6_9CRUS</name>
<reference evidence="1" key="1">
    <citation type="submission" date="2020-11" db="EMBL/GenBank/DDBJ databases">
        <authorList>
            <person name="Tran Van P."/>
        </authorList>
    </citation>
    <scope>NUCLEOTIDE SEQUENCE</scope>
</reference>
<gene>
    <name evidence="1" type="ORF">NMOB1V02_LOCUS11350</name>
</gene>
<proteinExistence type="predicted"/>
<organism evidence="1">
    <name type="scientific">Notodromas monacha</name>
    <dbReference type="NCBI Taxonomy" id="399045"/>
    <lineage>
        <taxon>Eukaryota</taxon>
        <taxon>Metazoa</taxon>
        <taxon>Ecdysozoa</taxon>
        <taxon>Arthropoda</taxon>
        <taxon>Crustacea</taxon>
        <taxon>Oligostraca</taxon>
        <taxon>Ostracoda</taxon>
        <taxon>Podocopa</taxon>
        <taxon>Podocopida</taxon>
        <taxon>Cypridocopina</taxon>
        <taxon>Cypridoidea</taxon>
        <taxon>Cyprididae</taxon>
        <taxon>Notodromas</taxon>
    </lineage>
</organism>
<accession>A0A7R9GJP6</accession>